<protein>
    <submittedName>
        <fullName evidence="2">Uncharacterized protein</fullName>
    </submittedName>
</protein>
<feature type="transmembrane region" description="Helical" evidence="1">
    <location>
        <begin position="67"/>
        <end position="86"/>
    </location>
</feature>
<proteinExistence type="predicted"/>
<evidence type="ECO:0000313" key="3">
    <source>
        <dbReference type="Proteomes" id="UP000320672"/>
    </source>
</evidence>
<keyword evidence="1" id="KW-0472">Membrane</keyword>
<keyword evidence="1" id="KW-0812">Transmembrane</keyword>
<accession>A0A517MHI3</accession>
<keyword evidence="3" id="KW-1185">Reference proteome</keyword>
<feature type="transmembrane region" description="Helical" evidence="1">
    <location>
        <begin position="37"/>
        <end position="55"/>
    </location>
</feature>
<feature type="transmembrane region" description="Helical" evidence="1">
    <location>
        <begin position="106"/>
        <end position="128"/>
    </location>
</feature>
<sequence>MVNRGRVLFVIFALLIVLNEAANILFAFSGMSANFQWFKSVILPVLLIGAVWSLWETGEKWTRWGLATWALLKGITSLWVLGYVMYRMAEITPPENADSFFRISDMLFTMPVIHASIFVVIGLAFFFSPSIRLFLETRSPSSDQGPDQDPPFESQ</sequence>
<name>A0A517MHI3_9BACT</name>
<gene>
    <name evidence="2" type="ORF">FF011L_30160</name>
</gene>
<organism evidence="2 3">
    <name type="scientific">Roseimaritima multifibrata</name>
    <dbReference type="NCBI Taxonomy" id="1930274"/>
    <lineage>
        <taxon>Bacteria</taxon>
        <taxon>Pseudomonadati</taxon>
        <taxon>Planctomycetota</taxon>
        <taxon>Planctomycetia</taxon>
        <taxon>Pirellulales</taxon>
        <taxon>Pirellulaceae</taxon>
        <taxon>Roseimaritima</taxon>
    </lineage>
</organism>
<dbReference type="EMBL" id="CP036262">
    <property type="protein sequence ID" value="QDS94237.1"/>
    <property type="molecule type" value="Genomic_DNA"/>
</dbReference>
<evidence type="ECO:0000256" key="1">
    <source>
        <dbReference type="SAM" id="Phobius"/>
    </source>
</evidence>
<evidence type="ECO:0000313" key="2">
    <source>
        <dbReference type="EMBL" id="QDS94237.1"/>
    </source>
</evidence>
<dbReference type="Proteomes" id="UP000320672">
    <property type="component" value="Chromosome"/>
</dbReference>
<reference evidence="2 3" key="1">
    <citation type="submission" date="2019-02" db="EMBL/GenBank/DDBJ databases">
        <title>Deep-cultivation of Planctomycetes and their phenomic and genomic characterization uncovers novel biology.</title>
        <authorList>
            <person name="Wiegand S."/>
            <person name="Jogler M."/>
            <person name="Boedeker C."/>
            <person name="Pinto D."/>
            <person name="Vollmers J."/>
            <person name="Rivas-Marin E."/>
            <person name="Kohn T."/>
            <person name="Peeters S.H."/>
            <person name="Heuer A."/>
            <person name="Rast P."/>
            <person name="Oberbeckmann S."/>
            <person name="Bunk B."/>
            <person name="Jeske O."/>
            <person name="Meyerdierks A."/>
            <person name="Storesund J.E."/>
            <person name="Kallscheuer N."/>
            <person name="Luecker S."/>
            <person name="Lage O.M."/>
            <person name="Pohl T."/>
            <person name="Merkel B.J."/>
            <person name="Hornburger P."/>
            <person name="Mueller R.-W."/>
            <person name="Bruemmer F."/>
            <person name="Labrenz M."/>
            <person name="Spormann A.M."/>
            <person name="Op den Camp H."/>
            <person name="Overmann J."/>
            <person name="Amann R."/>
            <person name="Jetten M.S.M."/>
            <person name="Mascher T."/>
            <person name="Medema M.H."/>
            <person name="Devos D.P."/>
            <person name="Kaster A.-K."/>
            <person name="Ovreas L."/>
            <person name="Rohde M."/>
            <person name="Galperin M.Y."/>
            <person name="Jogler C."/>
        </authorList>
    </citation>
    <scope>NUCLEOTIDE SEQUENCE [LARGE SCALE GENOMIC DNA]</scope>
    <source>
        <strain evidence="2 3">FF011L</strain>
    </source>
</reference>
<keyword evidence="1" id="KW-1133">Transmembrane helix</keyword>
<dbReference type="KEGG" id="rml:FF011L_30160"/>
<dbReference type="AlphaFoldDB" id="A0A517MHI3"/>